<evidence type="ECO:0000313" key="2">
    <source>
        <dbReference type="Proteomes" id="UP000323844"/>
    </source>
</evidence>
<sequence length="96" mass="10985">MSVLKIQAPFERLKSANDDPQQALCRAVILQAIIDASEYSSCCSKQSAKLQKEAYYWLFTDSRNFFDICMGAELEVDFVRDIAKQMIKINRVPSDK</sequence>
<dbReference type="OrthoDB" id="7161738at2"/>
<name>A0A5C0UL75_9RICK</name>
<gene>
    <name evidence="1" type="ORF">FZC37_01530</name>
</gene>
<dbReference type="AlphaFoldDB" id="A0A5C0UL75"/>
<reference evidence="1 2" key="1">
    <citation type="submission" date="2019-08" db="EMBL/GenBank/DDBJ databases">
        <title>Highly reduced genomes of protist endosymbionts show evolutionary convergence.</title>
        <authorList>
            <person name="George E."/>
            <person name="Husnik F."/>
            <person name="Tashyreva D."/>
            <person name="Prokopchuk G."/>
            <person name="Horak A."/>
            <person name="Kwong W.K."/>
            <person name="Lukes J."/>
            <person name="Keeling P.J."/>
        </authorList>
    </citation>
    <scope>NUCLEOTIDE SEQUENCE [LARGE SCALE GENOMIC DNA]</scope>
    <source>
        <strain evidence="1">1621</strain>
    </source>
</reference>
<proteinExistence type="predicted"/>
<dbReference type="Proteomes" id="UP000323844">
    <property type="component" value="Chromosome"/>
</dbReference>
<organism evidence="1 2">
    <name type="scientific">Candidatus Sneabacter namystus</name>
    <dbReference type="NCBI Taxonomy" id="2601646"/>
    <lineage>
        <taxon>Bacteria</taxon>
        <taxon>Pseudomonadati</taxon>
        <taxon>Pseudomonadota</taxon>
        <taxon>Alphaproteobacteria</taxon>
        <taxon>Rickettsiales</taxon>
        <taxon>Rickettsiaceae</taxon>
        <taxon>Rickettsieae</taxon>
        <taxon>Candidatus Sneabacter</taxon>
    </lineage>
</organism>
<evidence type="ECO:0000313" key="1">
    <source>
        <dbReference type="EMBL" id="QEK39614.1"/>
    </source>
</evidence>
<dbReference type="RefSeq" id="WP_148951975.1">
    <property type="nucleotide sequence ID" value="NZ_CP043312.1"/>
</dbReference>
<keyword evidence="2" id="KW-1185">Reference proteome</keyword>
<accession>A0A5C0UL75</accession>
<dbReference type="KEGG" id="snay:FZC37_01530"/>
<dbReference type="EMBL" id="CP043312">
    <property type="protein sequence ID" value="QEK39614.1"/>
    <property type="molecule type" value="Genomic_DNA"/>
</dbReference>
<protein>
    <submittedName>
        <fullName evidence="1">Uncharacterized protein</fullName>
    </submittedName>
</protein>